<reference evidence="5 6" key="2">
    <citation type="submission" date="2017-06" db="EMBL/GenBank/DDBJ databases">
        <authorList>
            <person name="Varghese N."/>
            <person name="Submissions S."/>
        </authorList>
    </citation>
    <scope>NUCLEOTIDE SEQUENCE [LARGE SCALE GENOMIC DNA]</scope>
    <source>
        <strain evidence="5 6">RLD-1</strain>
    </source>
</reference>
<dbReference type="PROSITE" id="PS51186">
    <property type="entry name" value="GNAT"/>
    <property type="match status" value="1"/>
</dbReference>
<dbReference type="SUPFAM" id="SSF55729">
    <property type="entry name" value="Acyl-CoA N-acyltransferases (Nat)"/>
    <property type="match status" value="1"/>
</dbReference>
<evidence type="ECO:0000259" key="3">
    <source>
        <dbReference type="PROSITE" id="PS51186"/>
    </source>
</evidence>
<sequence>MAEPIPALIRTVRPGDARPIAEAHVQSWQATYRGLLPDSYLQGLADNLQRRVDFLDNAIRNGGRDIRVAERGGAVVGWSSFGASRDPDVEPGTGELYSIYLVPSAWSAGIGRALWLASRQALEAAGFARVTLWALDGNARAERFYRAAGFTPQGNASRVFEEDGTAFPVTRYLLPLTHA</sequence>
<dbReference type="PANTHER" id="PTHR43877">
    <property type="entry name" value="AMINOALKYLPHOSPHONATE N-ACETYLTRANSFERASE-RELATED-RELATED"/>
    <property type="match status" value="1"/>
</dbReference>
<dbReference type="Pfam" id="PF00583">
    <property type="entry name" value="Acetyltransf_1"/>
    <property type="match status" value="1"/>
</dbReference>
<dbReference type="Gene3D" id="3.40.630.30">
    <property type="match status" value="1"/>
</dbReference>
<gene>
    <name evidence="4" type="ORF">SAMN05216189_101350</name>
    <name evidence="5" type="ORF">SAMN06295949_11698</name>
</gene>
<dbReference type="Proteomes" id="UP000199693">
    <property type="component" value="Unassembled WGS sequence"/>
</dbReference>
<name>A0A239KNS7_9PSED</name>
<organism evidence="4 7">
    <name type="scientific">Pseudomonas delhiensis</name>
    <dbReference type="NCBI Taxonomy" id="366289"/>
    <lineage>
        <taxon>Bacteria</taxon>
        <taxon>Pseudomonadati</taxon>
        <taxon>Pseudomonadota</taxon>
        <taxon>Gammaproteobacteria</taxon>
        <taxon>Pseudomonadales</taxon>
        <taxon>Pseudomonadaceae</taxon>
        <taxon>Pseudomonas</taxon>
    </lineage>
</organism>
<dbReference type="InterPro" id="IPR000182">
    <property type="entry name" value="GNAT_dom"/>
</dbReference>
<dbReference type="EMBL" id="FNEC01000013">
    <property type="protein sequence ID" value="SDJ14979.1"/>
    <property type="molecule type" value="Genomic_DNA"/>
</dbReference>
<keyword evidence="6" id="KW-1185">Reference proteome</keyword>
<evidence type="ECO:0000313" key="6">
    <source>
        <dbReference type="Proteomes" id="UP000198309"/>
    </source>
</evidence>
<reference evidence="4 7" key="1">
    <citation type="submission" date="2016-10" db="EMBL/GenBank/DDBJ databases">
        <authorList>
            <person name="de Groot N.N."/>
        </authorList>
    </citation>
    <scope>NUCLEOTIDE SEQUENCE [LARGE SCALE GENOMIC DNA]</scope>
    <source>
        <strain evidence="4 7">CCM 7361</strain>
    </source>
</reference>
<feature type="domain" description="N-acetyltransferase" evidence="3">
    <location>
        <begin position="7"/>
        <end position="174"/>
    </location>
</feature>
<dbReference type="EMBL" id="FZPC01000016">
    <property type="protein sequence ID" value="SNT18834.1"/>
    <property type="molecule type" value="Genomic_DNA"/>
</dbReference>
<dbReference type="Proteomes" id="UP000198309">
    <property type="component" value="Unassembled WGS sequence"/>
</dbReference>
<proteinExistence type="predicted"/>
<evidence type="ECO:0000313" key="5">
    <source>
        <dbReference type="EMBL" id="SNT18834.1"/>
    </source>
</evidence>
<dbReference type="RefSeq" id="WP_089392416.1">
    <property type="nucleotide sequence ID" value="NZ_FNEC01000013.1"/>
</dbReference>
<dbReference type="CDD" id="cd04301">
    <property type="entry name" value="NAT_SF"/>
    <property type="match status" value="1"/>
</dbReference>
<keyword evidence="1 4" id="KW-0808">Transferase</keyword>
<keyword evidence="2 4" id="KW-0012">Acyltransferase</keyword>
<evidence type="ECO:0000256" key="1">
    <source>
        <dbReference type="ARBA" id="ARBA00022679"/>
    </source>
</evidence>
<evidence type="ECO:0000256" key="2">
    <source>
        <dbReference type="ARBA" id="ARBA00023315"/>
    </source>
</evidence>
<dbReference type="AlphaFoldDB" id="A0A239KNS7"/>
<protein>
    <submittedName>
        <fullName evidence="4">L-amino acid N-acyltransferase YncA</fullName>
    </submittedName>
</protein>
<dbReference type="InterPro" id="IPR016181">
    <property type="entry name" value="Acyl_CoA_acyltransferase"/>
</dbReference>
<evidence type="ECO:0000313" key="4">
    <source>
        <dbReference type="EMBL" id="SDJ14979.1"/>
    </source>
</evidence>
<accession>A0A239KNS7</accession>
<dbReference type="GO" id="GO:0016747">
    <property type="term" value="F:acyltransferase activity, transferring groups other than amino-acyl groups"/>
    <property type="evidence" value="ECO:0007669"/>
    <property type="project" value="InterPro"/>
</dbReference>
<evidence type="ECO:0000313" key="7">
    <source>
        <dbReference type="Proteomes" id="UP000199693"/>
    </source>
</evidence>
<dbReference type="InterPro" id="IPR050832">
    <property type="entry name" value="Bact_Acetyltransf"/>
</dbReference>